<dbReference type="AlphaFoldDB" id="A0A2K9NU05"/>
<organism evidence="1 2">
    <name type="scientific">Bacteriovorax stolpii</name>
    <name type="common">Bdellovibrio stolpii</name>
    <dbReference type="NCBI Taxonomy" id="960"/>
    <lineage>
        <taxon>Bacteria</taxon>
        <taxon>Pseudomonadati</taxon>
        <taxon>Bdellovibrionota</taxon>
        <taxon>Bacteriovoracia</taxon>
        <taxon>Bacteriovoracales</taxon>
        <taxon>Bacteriovoracaceae</taxon>
        <taxon>Bacteriovorax</taxon>
    </lineage>
</organism>
<dbReference type="EMBL" id="CP025704">
    <property type="protein sequence ID" value="AUN98224.1"/>
    <property type="molecule type" value="Genomic_DNA"/>
</dbReference>
<evidence type="ECO:0000313" key="2">
    <source>
        <dbReference type="Proteomes" id="UP000235584"/>
    </source>
</evidence>
<reference evidence="1 2" key="1">
    <citation type="submission" date="2018-01" db="EMBL/GenBank/DDBJ databases">
        <title>Complete genome sequence of Bacteriovorax stolpii DSM12778.</title>
        <authorList>
            <person name="Tang B."/>
            <person name="Chang J."/>
        </authorList>
    </citation>
    <scope>NUCLEOTIDE SEQUENCE [LARGE SCALE GENOMIC DNA]</scope>
    <source>
        <strain evidence="1 2">DSM 12778</strain>
    </source>
</reference>
<sequence length="113" mass="12077">MKKLMVALSIAAMSQASFAFDATSQVTAITAAEIILSTAVTVATSEAASISTSESQKREAQKILMEVQEYSQTGSISVYLENKIEALKSLDETLSVDESVDLLIEASQLILTK</sequence>
<dbReference type="KEGG" id="bsto:C0V70_08915"/>
<evidence type="ECO:0000313" key="1">
    <source>
        <dbReference type="EMBL" id="AUN98224.1"/>
    </source>
</evidence>
<dbReference type="Proteomes" id="UP000235584">
    <property type="component" value="Chromosome"/>
</dbReference>
<name>A0A2K9NU05_BACTC</name>
<keyword evidence="2" id="KW-1185">Reference proteome</keyword>
<proteinExistence type="predicted"/>
<accession>A0A2K9NU05</accession>
<gene>
    <name evidence="1" type="ORF">C0V70_08915</name>
</gene>
<protein>
    <submittedName>
        <fullName evidence="1">Uncharacterized protein</fullName>
    </submittedName>
</protein>
<dbReference type="RefSeq" id="WP_102243515.1">
    <property type="nucleotide sequence ID" value="NZ_CP025704.1"/>
</dbReference>